<dbReference type="InterPro" id="IPR013324">
    <property type="entry name" value="RNA_pol_sigma_r3/r4-like"/>
</dbReference>
<dbReference type="InterPro" id="IPR041522">
    <property type="entry name" value="CdaR_GGDEF"/>
</dbReference>
<feature type="domain" description="CdaR GGDEF-like" evidence="3">
    <location>
        <begin position="180"/>
        <end position="283"/>
    </location>
</feature>
<dbReference type="Gene3D" id="1.10.10.2840">
    <property type="entry name" value="PucR C-terminal helix-turn-helix domain"/>
    <property type="match status" value="1"/>
</dbReference>
<dbReference type="InterPro" id="IPR025736">
    <property type="entry name" value="PucR_C-HTH_dom"/>
</dbReference>
<protein>
    <submittedName>
        <fullName evidence="4">PucR family transcriptional regulator</fullName>
    </submittedName>
</protein>
<evidence type="ECO:0000256" key="1">
    <source>
        <dbReference type="ARBA" id="ARBA00006754"/>
    </source>
</evidence>
<dbReference type="EMBL" id="JBHSFG010000009">
    <property type="protein sequence ID" value="MFC4463763.1"/>
    <property type="molecule type" value="Genomic_DNA"/>
</dbReference>
<reference evidence="5" key="1">
    <citation type="journal article" date="2019" name="Int. J. Syst. Evol. Microbiol.">
        <title>The Global Catalogue of Microorganisms (GCM) 10K type strain sequencing project: providing services to taxonomists for standard genome sequencing and annotation.</title>
        <authorList>
            <consortium name="The Broad Institute Genomics Platform"/>
            <consortium name="The Broad Institute Genome Sequencing Center for Infectious Disease"/>
            <person name="Wu L."/>
            <person name="Ma J."/>
        </authorList>
    </citation>
    <scope>NUCLEOTIDE SEQUENCE [LARGE SCALE GENOMIC DNA]</scope>
    <source>
        <strain evidence="5">DT43</strain>
    </source>
</reference>
<evidence type="ECO:0000259" key="3">
    <source>
        <dbReference type="Pfam" id="PF17853"/>
    </source>
</evidence>
<dbReference type="InterPro" id="IPR051448">
    <property type="entry name" value="CdaR-like_regulators"/>
</dbReference>
<name>A0ABV8YIS6_9ACTN</name>
<proteinExistence type="inferred from homology"/>
<dbReference type="InterPro" id="IPR042070">
    <property type="entry name" value="PucR_C-HTH_sf"/>
</dbReference>
<feature type="domain" description="PucR C-terminal helix-turn-helix" evidence="2">
    <location>
        <begin position="335"/>
        <end position="391"/>
    </location>
</feature>
<sequence>MGTEAVAWAILTAQWAAEQSLEEGGYRPPSLAQVDVVRHAAEACLLGVMGWPKHRSPGPPTEDGMLPPEVGESVRLAAFGGMPLWCLLRAVWLAGARITEDPAAPVALFPCADPLSSGGAGTGDGLKRLVADHVSRFSADIAQVYLVEDFRQDREVSPAAAQAVRNLLAGVPGSGGACERLLGLDFSDHHLAVVVTGAGESVGQLRRFAFELTRALGASPPLLVPRDRDAVWLLTSWQRPPGTGLTERARGAVSAPQGLQVALGSVGQGVDGIRSSLLRAQAAEKLMPKWTTSWLCGYDEIAIPALLTKDPLEARLIVEETLGELGRADPWYAELRETLRLYLAFGRSRVRVAEELYVSRNTVAYRVQKALQLLRHDLDEEDPLRVLLALEIARVLPADPAVGT</sequence>
<dbReference type="PANTHER" id="PTHR33744">
    <property type="entry name" value="CARBOHYDRATE DIACID REGULATOR"/>
    <property type="match status" value="1"/>
</dbReference>
<organism evidence="4 5">
    <name type="scientific">Streptomyces xiangluensis</name>
    <dbReference type="NCBI Taxonomy" id="2665720"/>
    <lineage>
        <taxon>Bacteria</taxon>
        <taxon>Bacillati</taxon>
        <taxon>Actinomycetota</taxon>
        <taxon>Actinomycetes</taxon>
        <taxon>Kitasatosporales</taxon>
        <taxon>Streptomycetaceae</taxon>
        <taxon>Streptomyces</taxon>
    </lineage>
</organism>
<dbReference type="Pfam" id="PF13556">
    <property type="entry name" value="HTH_30"/>
    <property type="match status" value="1"/>
</dbReference>
<dbReference type="Proteomes" id="UP001596012">
    <property type="component" value="Unassembled WGS sequence"/>
</dbReference>
<keyword evidence="5" id="KW-1185">Reference proteome</keyword>
<dbReference type="SUPFAM" id="SSF88659">
    <property type="entry name" value="Sigma3 and sigma4 domains of RNA polymerase sigma factors"/>
    <property type="match status" value="1"/>
</dbReference>
<evidence type="ECO:0000313" key="5">
    <source>
        <dbReference type="Proteomes" id="UP001596012"/>
    </source>
</evidence>
<dbReference type="Pfam" id="PF17853">
    <property type="entry name" value="GGDEF_2"/>
    <property type="match status" value="1"/>
</dbReference>
<comment type="caution">
    <text evidence="4">The sequence shown here is derived from an EMBL/GenBank/DDBJ whole genome shotgun (WGS) entry which is preliminary data.</text>
</comment>
<gene>
    <name evidence="4" type="ORF">ACFPH6_04055</name>
</gene>
<evidence type="ECO:0000313" key="4">
    <source>
        <dbReference type="EMBL" id="MFC4463763.1"/>
    </source>
</evidence>
<comment type="similarity">
    <text evidence="1">Belongs to the CdaR family.</text>
</comment>
<dbReference type="PANTHER" id="PTHR33744:SF1">
    <property type="entry name" value="DNA-BINDING TRANSCRIPTIONAL ACTIVATOR ADER"/>
    <property type="match status" value="1"/>
</dbReference>
<evidence type="ECO:0000259" key="2">
    <source>
        <dbReference type="Pfam" id="PF13556"/>
    </source>
</evidence>
<accession>A0ABV8YIS6</accession>